<dbReference type="GO" id="GO:0044027">
    <property type="term" value="P:negative regulation of gene expression via chromosomal CpG island methylation"/>
    <property type="evidence" value="ECO:0007669"/>
    <property type="project" value="Ensembl"/>
</dbReference>
<dbReference type="InterPro" id="IPR025766">
    <property type="entry name" value="ADD"/>
</dbReference>
<evidence type="ECO:0000256" key="5">
    <source>
        <dbReference type="ARBA" id="ARBA00023242"/>
    </source>
</evidence>
<dbReference type="OMA" id="ESPLEMY"/>
<reference evidence="8" key="2">
    <citation type="submission" date="2025-08" db="UniProtKB">
        <authorList>
            <consortium name="Ensembl"/>
        </authorList>
    </citation>
    <scope>IDENTIFICATION</scope>
</reference>
<dbReference type="GO" id="GO:0005737">
    <property type="term" value="C:cytoplasm"/>
    <property type="evidence" value="ECO:0007669"/>
    <property type="project" value="Ensembl"/>
</dbReference>
<dbReference type="Pfam" id="PF17980">
    <property type="entry name" value="ADD_DNMT3"/>
    <property type="match status" value="1"/>
</dbReference>
<dbReference type="InterPro" id="IPR029063">
    <property type="entry name" value="SAM-dependent_MTases_sf"/>
</dbReference>
<dbReference type="InterPro" id="IPR040552">
    <property type="entry name" value="DNMT3_ADD_GATA1-like"/>
</dbReference>
<dbReference type="GO" id="GO:0008270">
    <property type="term" value="F:zinc ion binding"/>
    <property type="evidence" value="ECO:0007669"/>
    <property type="project" value="UniProtKB-KW"/>
</dbReference>
<accession>A0A670I095</accession>
<organism evidence="8 9">
    <name type="scientific">Podarcis muralis</name>
    <name type="common">Wall lizard</name>
    <name type="synonym">Lacerta muralis</name>
    <dbReference type="NCBI Taxonomy" id="64176"/>
    <lineage>
        <taxon>Eukaryota</taxon>
        <taxon>Metazoa</taxon>
        <taxon>Chordata</taxon>
        <taxon>Craniata</taxon>
        <taxon>Vertebrata</taxon>
        <taxon>Euteleostomi</taxon>
        <taxon>Lepidosauria</taxon>
        <taxon>Squamata</taxon>
        <taxon>Bifurcata</taxon>
        <taxon>Unidentata</taxon>
        <taxon>Episquamata</taxon>
        <taxon>Laterata</taxon>
        <taxon>Lacertibaenia</taxon>
        <taxon>Lacertidae</taxon>
        <taxon>Podarcis</taxon>
    </lineage>
</organism>
<dbReference type="GO" id="GO:0008047">
    <property type="term" value="F:enzyme activator activity"/>
    <property type="evidence" value="ECO:0007669"/>
    <property type="project" value="Ensembl"/>
</dbReference>
<reference evidence="8" key="3">
    <citation type="submission" date="2025-09" db="UniProtKB">
        <authorList>
            <consortium name="Ensembl"/>
        </authorList>
    </citation>
    <scope>IDENTIFICATION</scope>
</reference>
<proteinExistence type="predicted"/>
<dbReference type="Ensembl" id="ENSPMRT00000005214.1">
    <property type="protein sequence ID" value="ENSPMRP00000004890.1"/>
    <property type="gene ID" value="ENSPMRG00000003361.1"/>
</dbReference>
<dbReference type="OrthoDB" id="641149at2759"/>
<dbReference type="GO" id="GO:0007141">
    <property type="term" value="P:male meiosis I"/>
    <property type="evidence" value="ECO:0007669"/>
    <property type="project" value="Ensembl"/>
</dbReference>
<dbReference type="Pfam" id="PF21255">
    <property type="entry name" value="DNMT3_ADD_GATA1-like"/>
    <property type="match status" value="1"/>
</dbReference>
<dbReference type="GeneID" id="114596141"/>
<dbReference type="GO" id="GO:0032259">
    <property type="term" value="P:methylation"/>
    <property type="evidence" value="ECO:0007669"/>
    <property type="project" value="Ensembl"/>
</dbReference>
<evidence type="ECO:0000256" key="2">
    <source>
        <dbReference type="ARBA" id="ARBA00022723"/>
    </source>
</evidence>
<dbReference type="AlphaFoldDB" id="A0A670I095"/>
<dbReference type="InterPro" id="IPR049554">
    <property type="entry name" value="DNMT3_ADD_PHD"/>
</dbReference>
<dbReference type="GO" id="GO:0045892">
    <property type="term" value="P:negative regulation of DNA-templated transcription"/>
    <property type="evidence" value="ECO:0007669"/>
    <property type="project" value="TreeGrafter"/>
</dbReference>
<keyword evidence="5" id="KW-0539">Nucleus</keyword>
<dbReference type="Gene3D" id="3.40.50.150">
    <property type="entry name" value="Vaccinia Virus protein VP39"/>
    <property type="match status" value="1"/>
</dbReference>
<dbReference type="PANTHER" id="PTHR23068:SF13">
    <property type="entry name" value="DNA (CYTOSINE-5)-METHYLTRANSFERASE 3-LIKE"/>
    <property type="match status" value="1"/>
</dbReference>
<dbReference type="InterPro" id="IPR050390">
    <property type="entry name" value="C5-Methyltransferase"/>
</dbReference>
<evidence type="ECO:0000313" key="9">
    <source>
        <dbReference type="Proteomes" id="UP000472272"/>
    </source>
</evidence>
<dbReference type="GeneTree" id="ENSGT00940000162228"/>
<keyword evidence="4" id="KW-0862">Zinc</keyword>
<feature type="region of interest" description="Disordered" evidence="6">
    <location>
        <begin position="1"/>
        <end position="30"/>
    </location>
</feature>
<dbReference type="KEGG" id="pmua:114596141"/>
<dbReference type="GO" id="GO:0009791">
    <property type="term" value="P:post-embryonic development"/>
    <property type="evidence" value="ECO:0007669"/>
    <property type="project" value="Ensembl"/>
</dbReference>
<dbReference type="GO" id="GO:0044726">
    <property type="term" value="P:epigenetic programing of female pronucleus"/>
    <property type="evidence" value="ECO:0007669"/>
    <property type="project" value="Ensembl"/>
</dbReference>
<dbReference type="GO" id="GO:0048863">
    <property type="term" value="P:stem cell differentiation"/>
    <property type="evidence" value="ECO:0007669"/>
    <property type="project" value="Ensembl"/>
</dbReference>
<dbReference type="GO" id="GO:0000794">
    <property type="term" value="C:condensed nuclear chromosome"/>
    <property type="evidence" value="ECO:0007669"/>
    <property type="project" value="Ensembl"/>
</dbReference>
<gene>
    <name evidence="8" type="primary">DNMT3L</name>
</gene>
<comment type="subcellular location">
    <subcellularLocation>
        <location evidence="1">Nucleus</location>
    </subcellularLocation>
</comment>
<dbReference type="GO" id="GO:0141196">
    <property type="term" value="P:transposable element silencing by piRNA-mediated DNA methylation"/>
    <property type="evidence" value="ECO:0007669"/>
    <property type="project" value="Ensembl"/>
</dbReference>
<evidence type="ECO:0000256" key="1">
    <source>
        <dbReference type="ARBA" id="ARBA00004123"/>
    </source>
</evidence>
<evidence type="ECO:0000256" key="3">
    <source>
        <dbReference type="ARBA" id="ARBA00022771"/>
    </source>
</evidence>
<dbReference type="PANTHER" id="PTHR23068">
    <property type="entry name" value="DNA CYTOSINE-5- -METHYLTRANSFERASE 3-RELATED"/>
    <property type="match status" value="1"/>
</dbReference>
<dbReference type="PROSITE" id="PS51533">
    <property type="entry name" value="ADD"/>
    <property type="match status" value="1"/>
</dbReference>
<dbReference type="RefSeq" id="XP_028583159.1">
    <property type="nucleotide sequence ID" value="XM_028727326.1"/>
</dbReference>
<dbReference type="GO" id="GO:0090310">
    <property type="term" value="P:negative regulation of DNA methylation-dependent heterochromatin formation"/>
    <property type="evidence" value="ECO:0007669"/>
    <property type="project" value="Ensembl"/>
</dbReference>
<feature type="domain" description="PHD-type" evidence="7">
    <location>
        <begin position="82"/>
        <end position="214"/>
    </location>
</feature>
<dbReference type="GO" id="GO:0141068">
    <property type="term" value="P:autosome genomic imprinting"/>
    <property type="evidence" value="ECO:0007669"/>
    <property type="project" value="Ensembl"/>
</dbReference>
<protein>
    <submittedName>
        <fullName evidence="8">DNA methyltransferase 3 like</fullName>
    </submittedName>
</protein>
<name>A0A670I095_PODMU</name>
<evidence type="ECO:0000256" key="6">
    <source>
        <dbReference type="SAM" id="MobiDB-lite"/>
    </source>
</evidence>
<evidence type="ECO:0000259" key="7">
    <source>
        <dbReference type="PROSITE" id="PS51533"/>
    </source>
</evidence>
<dbReference type="CTD" id="29947"/>
<dbReference type="Proteomes" id="UP000472272">
    <property type="component" value="Chromosome 4"/>
</dbReference>
<evidence type="ECO:0000313" key="8">
    <source>
        <dbReference type="Ensembl" id="ENSPMRP00000004890.1"/>
    </source>
</evidence>
<dbReference type="GO" id="GO:0000792">
    <property type="term" value="C:heterochromatin"/>
    <property type="evidence" value="ECO:0007669"/>
    <property type="project" value="Ensembl"/>
</dbReference>
<sequence length="416" mass="47891">MAVVLDSDSGEMGSLSEAAPSSNGGSFPDIISISSAEEMSQSSTLRPSTTVSLENYSSGVISISSVEESNTPKPRRENIAYEVNFKERNIEEICICCGSLEIRTQHPLFQGGMCAPCTEHLLERFFLCDNDGYKTDCAICCWSKSLIMCDDPTCNRCFCEECMDSLVCSGFSDEIKKKSPWICFLCAPQRAYGLLKRKRRWRAELKRFYDQESNHLWIYQPLQTWDKKPVRVLSLFDNITQELKSLGFLGESKGNGTLKYLDDVTDVTRIHIEEWGPFDFIFGSTPPIGNSYQHPSAWYFYQYFRILQYVTPPEMMFFWMFVDNLVLEEEDRDTASRFFQMEAVIRYKQHDDTIQNAVHIWSNIPSVNSKYSASALYVDLSLLAKNILETRIFSQRPATLIKDFFVPLKEYFRTFP</sequence>
<dbReference type="GO" id="GO:0035098">
    <property type="term" value="C:ESC/E(Z) complex"/>
    <property type="evidence" value="ECO:0007669"/>
    <property type="project" value="Ensembl"/>
</dbReference>
<evidence type="ECO:0000256" key="4">
    <source>
        <dbReference type="ARBA" id="ARBA00022833"/>
    </source>
</evidence>
<dbReference type="GO" id="GO:0019899">
    <property type="term" value="F:enzyme binding"/>
    <property type="evidence" value="ECO:0007669"/>
    <property type="project" value="Ensembl"/>
</dbReference>
<keyword evidence="9" id="KW-1185">Reference proteome</keyword>
<dbReference type="GO" id="GO:0007283">
    <property type="term" value="P:spermatogenesis"/>
    <property type="evidence" value="ECO:0007669"/>
    <property type="project" value="Ensembl"/>
</dbReference>
<dbReference type="GO" id="GO:0048599">
    <property type="term" value="P:oocyte development"/>
    <property type="evidence" value="ECO:0007669"/>
    <property type="project" value="Ensembl"/>
</dbReference>
<reference evidence="8 9" key="1">
    <citation type="journal article" date="2019" name="Proc. Natl. Acad. Sci. U.S.A.">
        <title>Regulatory changes in pterin and carotenoid genes underlie balanced color polymorphisms in the wall lizard.</title>
        <authorList>
            <person name="Andrade P."/>
            <person name="Pinho C."/>
            <person name="Perez I de Lanuza G."/>
            <person name="Afonso S."/>
            <person name="Brejcha J."/>
            <person name="Rubin C.J."/>
            <person name="Wallerman O."/>
            <person name="Pereira P."/>
            <person name="Sabatino S.J."/>
            <person name="Bellati A."/>
            <person name="Pellitteri-Rosa D."/>
            <person name="Bosakova Z."/>
            <person name="Bunikis I."/>
            <person name="Carretero M.A."/>
            <person name="Feiner N."/>
            <person name="Marsik P."/>
            <person name="Pauperio F."/>
            <person name="Salvi D."/>
            <person name="Soler L."/>
            <person name="While G.M."/>
            <person name="Uller T."/>
            <person name="Font E."/>
            <person name="Andersson L."/>
            <person name="Carneiro M."/>
        </authorList>
    </citation>
    <scope>NUCLEOTIDE SEQUENCE</scope>
</reference>
<keyword evidence="3" id="KW-0863">Zinc-finger</keyword>
<keyword evidence="2" id="KW-0479">Metal-binding</keyword>